<dbReference type="InterPro" id="IPR022551">
    <property type="entry name" value="BrxC"/>
</dbReference>
<dbReference type="NCBIfam" id="TIGR04019">
    <property type="entry name" value="B_thiol_YtxJ"/>
    <property type="match status" value="1"/>
</dbReference>
<accession>A0A4R2BD50</accession>
<keyword evidence="2" id="KW-1185">Reference proteome</keyword>
<proteinExistence type="predicted"/>
<dbReference type="Pfam" id="PF11009">
    <property type="entry name" value="BrxC"/>
    <property type="match status" value="1"/>
</dbReference>
<organism evidence="1 2">
    <name type="scientific">Mesobacillus foraminis</name>
    <dbReference type="NCBI Taxonomy" id="279826"/>
    <lineage>
        <taxon>Bacteria</taxon>
        <taxon>Bacillati</taxon>
        <taxon>Bacillota</taxon>
        <taxon>Bacilli</taxon>
        <taxon>Bacillales</taxon>
        <taxon>Bacillaceae</taxon>
        <taxon>Mesobacillus</taxon>
    </lineage>
</organism>
<name>A0A4R2BD50_9BACI</name>
<dbReference type="RefSeq" id="WP_121611403.1">
    <property type="nucleotide sequence ID" value="NZ_CP033044.1"/>
</dbReference>
<dbReference type="InterPro" id="IPR036249">
    <property type="entry name" value="Thioredoxin-like_sf"/>
</dbReference>
<protein>
    <submittedName>
        <fullName evidence="1">Bacillithiol system protein YtxJ</fullName>
    </submittedName>
</protein>
<evidence type="ECO:0000313" key="1">
    <source>
        <dbReference type="EMBL" id="TCN24403.1"/>
    </source>
</evidence>
<gene>
    <name evidence="1" type="ORF">EV146_10797</name>
</gene>
<reference evidence="1 2" key="1">
    <citation type="journal article" date="2015" name="Stand. Genomic Sci.">
        <title>Genomic Encyclopedia of Bacterial and Archaeal Type Strains, Phase III: the genomes of soil and plant-associated and newly described type strains.</title>
        <authorList>
            <person name="Whitman W.B."/>
            <person name="Woyke T."/>
            <person name="Klenk H.P."/>
            <person name="Zhou Y."/>
            <person name="Lilburn T.G."/>
            <person name="Beck B.J."/>
            <person name="De Vos P."/>
            <person name="Vandamme P."/>
            <person name="Eisen J.A."/>
            <person name="Garrity G."/>
            <person name="Hugenholtz P."/>
            <person name="Kyrpides N.C."/>
        </authorList>
    </citation>
    <scope>NUCLEOTIDE SEQUENCE [LARGE SCALE GENOMIC DNA]</scope>
    <source>
        <strain evidence="1 2">CV53</strain>
    </source>
</reference>
<comment type="caution">
    <text evidence="1">The sequence shown here is derived from an EMBL/GenBank/DDBJ whole genome shotgun (WGS) entry which is preliminary data.</text>
</comment>
<sequence length="108" mass="12438">MRKIDSIEEFNQLAASDDLFFLVKHSLTCPISHAAFEEYNKFTGSTDVPCYYLAVQDSRPLSNHIAEKFMIRHESPQAILFSSSTPVWHASHWKITHQSLEEALTQNR</sequence>
<dbReference type="SUPFAM" id="SSF52833">
    <property type="entry name" value="Thioredoxin-like"/>
    <property type="match status" value="1"/>
</dbReference>
<dbReference type="Gene3D" id="3.40.30.10">
    <property type="entry name" value="Glutaredoxin"/>
    <property type="match status" value="1"/>
</dbReference>
<evidence type="ECO:0000313" key="2">
    <source>
        <dbReference type="Proteomes" id="UP000295689"/>
    </source>
</evidence>
<dbReference type="Proteomes" id="UP000295689">
    <property type="component" value="Unassembled WGS sequence"/>
</dbReference>
<dbReference type="AlphaFoldDB" id="A0A4R2BD50"/>
<dbReference type="OrthoDB" id="677051at2"/>
<dbReference type="EMBL" id="SLVV01000007">
    <property type="protein sequence ID" value="TCN24403.1"/>
    <property type="molecule type" value="Genomic_DNA"/>
</dbReference>